<dbReference type="AlphaFoldDB" id="A0A7C9QRM7"/>
<sequence length="142" mass="14606">MPGHHGRPVAHPHPSHSHRPLGLITALVLSLTAAGAALWAWQGGTSGTDPGTQLLAEMEAAAQGRTVPTHAFGGSLTVVQGNGPMNVVAEGVPSRACVQVGWRLAKQGTIIVNGTLPQRLSAAKLSDLCSGDDATLTWIPDQ</sequence>
<dbReference type="Gene3D" id="3.30.1690.10">
    <property type="entry name" value="TcpA-like pilin"/>
    <property type="match status" value="1"/>
</dbReference>
<evidence type="ECO:0000313" key="2">
    <source>
        <dbReference type="EMBL" id="NFV78577.1"/>
    </source>
</evidence>
<name>A0A7C9QRM7_9PROT</name>
<keyword evidence="3" id="KW-1185">Reference proteome</keyword>
<evidence type="ECO:0000313" key="3">
    <source>
        <dbReference type="Proteomes" id="UP000480684"/>
    </source>
</evidence>
<keyword evidence="1" id="KW-0812">Transmembrane</keyword>
<accession>A0A7C9QRM7</accession>
<keyword evidence="1" id="KW-0472">Membrane</keyword>
<evidence type="ECO:0000256" key="1">
    <source>
        <dbReference type="SAM" id="Phobius"/>
    </source>
</evidence>
<dbReference type="RefSeq" id="WP_163673636.1">
    <property type="nucleotide sequence ID" value="NZ_JAAIYP010000002.1"/>
</dbReference>
<dbReference type="InterPro" id="IPR045584">
    <property type="entry name" value="Pilin-like"/>
</dbReference>
<dbReference type="EMBL" id="JAAIYP010000002">
    <property type="protein sequence ID" value="NFV78577.1"/>
    <property type="molecule type" value="Genomic_DNA"/>
</dbReference>
<gene>
    <name evidence="2" type="ORF">G4223_00410</name>
</gene>
<keyword evidence="1" id="KW-1133">Transmembrane helix</keyword>
<comment type="caution">
    <text evidence="2">The sequence shown here is derived from an EMBL/GenBank/DDBJ whole genome shotgun (WGS) entry which is preliminary data.</text>
</comment>
<protein>
    <submittedName>
        <fullName evidence="2">Uncharacterized protein</fullName>
    </submittedName>
</protein>
<proteinExistence type="predicted"/>
<dbReference type="SUPFAM" id="SSF54523">
    <property type="entry name" value="Pili subunits"/>
    <property type="match status" value="1"/>
</dbReference>
<feature type="transmembrane region" description="Helical" evidence="1">
    <location>
        <begin position="21"/>
        <end position="41"/>
    </location>
</feature>
<organism evidence="2 3">
    <name type="scientific">Magnetospirillum aberrantis SpK</name>
    <dbReference type="NCBI Taxonomy" id="908842"/>
    <lineage>
        <taxon>Bacteria</taxon>
        <taxon>Pseudomonadati</taxon>
        <taxon>Pseudomonadota</taxon>
        <taxon>Alphaproteobacteria</taxon>
        <taxon>Rhodospirillales</taxon>
        <taxon>Rhodospirillaceae</taxon>
        <taxon>Magnetospirillum</taxon>
    </lineage>
</organism>
<reference evidence="2 3" key="1">
    <citation type="submission" date="2020-02" db="EMBL/GenBank/DDBJ databases">
        <authorList>
            <person name="Dziuba M."/>
            <person name="Kuznetsov B."/>
            <person name="Mardanov A."/>
            <person name="Ravin N."/>
            <person name="Grouzdev D."/>
        </authorList>
    </citation>
    <scope>NUCLEOTIDE SEQUENCE [LARGE SCALE GENOMIC DNA]</scope>
    <source>
        <strain evidence="2 3">SpK</strain>
    </source>
</reference>
<dbReference type="Proteomes" id="UP000480684">
    <property type="component" value="Unassembled WGS sequence"/>
</dbReference>